<dbReference type="AlphaFoldDB" id="A0A4V1XAW0"/>
<evidence type="ECO:0000313" key="3">
    <source>
        <dbReference type="EMBL" id="RYP04119.1"/>
    </source>
</evidence>
<dbReference type="CDD" id="cd00593">
    <property type="entry name" value="RIBOc"/>
    <property type="match status" value="1"/>
</dbReference>
<evidence type="ECO:0000259" key="2">
    <source>
        <dbReference type="Pfam" id="PF14622"/>
    </source>
</evidence>
<reference evidence="3 4" key="1">
    <citation type="submission" date="2018-06" db="EMBL/GenBank/DDBJ databases">
        <title>Complete Genomes of Monosporascus.</title>
        <authorList>
            <person name="Robinson A.J."/>
            <person name="Natvig D.O."/>
        </authorList>
    </citation>
    <scope>NUCLEOTIDE SEQUENCE [LARGE SCALE GENOMIC DNA]</scope>
    <source>
        <strain evidence="3 4">CBS 110550</strain>
    </source>
</reference>
<sequence>MIPDSKSSSNFRIDAFRRYDDIVPANANPPIPPMALNPTRSASRLSRQALRHCRNQPTAPLPRPAASVSVSTPANPFSTSSSFRDVATEIADDDLPRWARTPPRMKATFSPHIRKDPSRSRWKVNEDPKKLDEALNRFLGPHGERLLPDELKWLAVTHKSFDQGRRGFNDRLAFLGRQICAMEATQSILTSPSNYAELMEDPFADRRTPYEDPLLRSLDNLSENQPTDLFAHDKLAKVALDSGLVEVVRWKPRMPENIKGSGFNPIMAGAVYALVGAVALQHGGKVASRVVRERIMRKIRP</sequence>
<feature type="region of interest" description="Disordered" evidence="1">
    <location>
        <begin position="54"/>
        <end position="81"/>
    </location>
</feature>
<dbReference type="GO" id="GO:0032543">
    <property type="term" value="P:mitochondrial translation"/>
    <property type="evidence" value="ECO:0007669"/>
    <property type="project" value="InterPro"/>
</dbReference>
<feature type="region of interest" description="Disordered" evidence="1">
    <location>
        <begin position="97"/>
        <end position="125"/>
    </location>
</feature>
<dbReference type="Pfam" id="PF14622">
    <property type="entry name" value="Ribonucleas_3_3"/>
    <property type="match status" value="1"/>
</dbReference>
<dbReference type="InterPro" id="IPR000999">
    <property type="entry name" value="RNase_III_dom"/>
</dbReference>
<dbReference type="SUPFAM" id="SSF69065">
    <property type="entry name" value="RNase III domain-like"/>
    <property type="match status" value="1"/>
</dbReference>
<dbReference type="Proteomes" id="UP000293360">
    <property type="component" value="Unassembled WGS sequence"/>
</dbReference>
<gene>
    <name evidence="3" type="ORF">DL764_004666</name>
</gene>
<dbReference type="OrthoDB" id="2281895at2759"/>
<keyword evidence="4" id="KW-1185">Reference proteome</keyword>
<dbReference type="InterPro" id="IPR040030">
    <property type="entry name" value="Ribosomal_mL57"/>
</dbReference>
<feature type="compositionally biased region" description="Low complexity" evidence="1">
    <location>
        <begin position="36"/>
        <end position="48"/>
    </location>
</feature>
<dbReference type="FunFam" id="1.10.1520.10:FF:000018">
    <property type="entry name" value="RNase III domain protein"/>
    <property type="match status" value="1"/>
</dbReference>
<feature type="compositionally biased region" description="Polar residues" evidence="1">
    <location>
        <begin position="68"/>
        <end position="81"/>
    </location>
</feature>
<dbReference type="EMBL" id="QJNU01000226">
    <property type="protein sequence ID" value="RYP04119.1"/>
    <property type="molecule type" value="Genomic_DNA"/>
</dbReference>
<protein>
    <recommendedName>
        <fullName evidence="2">RNase III domain-containing protein</fullName>
    </recommendedName>
</protein>
<comment type="caution">
    <text evidence="3">The sequence shown here is derived from an EMBL/GenBank/DDBJ whole genome shotgun (WGS) entry which is preliminary data.</text>
</comment>
<evidence type="ECO:0000313" key="4">
    <source>
        <dbReference type="Proteomes" id="UP000293360"/>
    </source>
</evidence>
<proteinExistence type="predicted"/>
<accession>A0A4V1XAW0</accession>
<dbReference type="GO" id="GO:0005762">
    <property type="term" value="C:mitochondrial large ribosomal subunit"/>
    <property type="evidence" value="ECO:0007669"/>
    <property type="project" value="InterPro"/>
</dbReference>
<dbReference type="STRING" id="155417.A0A4V1XAW0"/>
<dbReference type="GO" id="GO:0006396">
    <property type="term" value="P:RNA processing"/>
    <property type="evidence" value="ECO:0007669"/>
    <property type="project" value="InterPro"/>
</dbReference>
<feature type="compositionally biased region" description="Basic and acidic residues" evidence="1">
    <location>
        <begin position="113"/>
        <end position="125"/>
    </location>
</feature>
<evidence type="ECO:0000256" key="1">
    <source>
        <dbReference type="SAM" id="MobiDB-lite"/>
    </source>
</evidence>
<dbReference type="PANTHER" id="PTHR28160:SF1">
    <property type="entry name" value="LARGE RIBOSOMAL SUBUNIT PROTEIN ML57"/>
    <property type="match status" value="1"/>
</dbReference>
<dbReference type="PANTHER" id="PTHR28160">
    <property type="entry name" value="54S RIBOSOMAL PROTEIN L15, MITOCHONDRIAL"/>
    <property type="match status" value="1"/>
</dbReference>
<feature type="domain" description="RNase III" evidence="2">
    <location>
        <begin position="149"/>
        <end position="298"/>
    </location>
</feature>
<dbReference type="GO" id="GO:0004525">
    <property type="term" value="F:ribonuclease III activity"/>
    <property type="evidence" value="ECO:0007669"/>
    <property type="project" value="InterPro"/>
</dbReference>
<organism evidence="3 4">
    <name type="scientific">Monosporascus ibericus</name>
    <dbReference type="NCBI Taxonomy" id="155417"/>
    <lineage>
        <taxon>Eukaryota</taxon>
        <taxon>Fungi</taxon>
        <taxon>Dikarya</taxon>
        <taxon>Ascomycota</taxon>
        <taxon>Pezizomycotina</taxon>
        <taxon>Sordariomycetes</taxon>
        <taxon>Xylariomycetidae</taxon>
        <taxon>Xylariales</taxon>
        <taxon>Xylariales incertae sedis</taxon>
        <taxon>Monosporascus</taxon>
    </lineage>
</organism>
<name>A0A4V1XAW0_9PEZI</name>
<dbReference type="GO" id="GO:0003735">
    <property type="term" value="F:structural constituent of ribosome"/>
    <property type="evidence" value="ECO:0007669"/>
    <property type="project" value="InterPro"/>
</dbReference>
<dbReference type="Gene3D" id="1.10.1520.10">
    <property type="entry name" value="Ribonuclease III domain"/>
    <property type="match status" value="1"/>
</dbReference>
<dbReference type="InterPro" id="IPR036389">
    <property type="entry name" value="RNase_III_sf"/>
</dbReference>
<feature type="region of interest" description="Disordered" evidence="1">
    <location>
        <begin position="29"/>
        <end position="48"/>
    </location>
</feature>